<dbReference type="EMBL" id="JAJFAZ020000004">
    <property type="protein sequence ID" value="KAI5333788.1"/>
    <property type="molecule type" value="Genomic_DNA"/>
</dbReference>
<evidence type="ECO:0000313" key="3">
    <source>
        <dbReference type="Proteomes" id="UP001054821"/>
    </source>
</evidence>
<organism evidence="2 3">
    <name type="scientific">Prunus dulcis</name>
    <name type="common">Almond</name>
    <name type="synonym">Amygdalus dulcis</name>
    <dbReference type="NCBI Taxonomy" id="3755"/>
    <lineage>
        <taxon>Eukaryota</taxon>
        <taxon>Viridiplantae</taxon>
        <taxon>Streptophyta</taxon>
        <taxon>Embryophyta</taxon>
        <taxon>Tracheophyta</taxon>
        <taxon>Spermatophyta</taxon>
        <taxon>Magnoliopsida</taxon>
        <taxon>eudicotyledons</taxon>
        <taxon>Gunneridae</taxon>
        <taxon>Pentapetalae</taxon>
        <taxon>rosids</taxon>
        <taxon>fabids</taxon>
        <taxon>Rosales</taxon>
        <taxon>Rosaceae</taxon>
        <taxon>Amygdaloideae</taxon>
        <taxon>Amygdaleae</taxon>
        <taxon>Prunus</taxon>
    </lineage>
</organism>
<keyword evidence="3" id="KW-1185">Reference proteome</keyword>
<dbReference type="SUPFAM" id="SSF53098">
    <property type="entry name" value="Ribonuclease H-like"/>
    <property type="match status" value="1"/>
</dbReference>
<dbReference type="AlphaFoldDB" id="A0AAD4Z6I1"/>
<protein>
    <recommendedName>
        <fullName evidence="1">hAT-like transposase RNase-H fold domain-containing protein</fullName>
    </recommendedName>
</protein>
<dbReference type="PANTHER" id="PTHR23272">
    <property type="entry name" value="BED FINGER-RELATED"/>
    <property type="match status" value="1"/>
</dbReference>
<feature type="domain" description="hAT-like transposase RNase-H fold" evidence="1">
    <location>
        <begin position="93"/>
        <end position="197"/>
    </location>
</feature>
<evidence type="ECO:0000259" key="1">
    <source>
        <dbReference type="Pfam" id="PF14372"/>
    </source>
</evidence>
<dbReference type="InterPro" id="IPR012337">
    <property type="entry name" value="RNaseH-like_sf"/>
</dbReference>
<accession>A0AAD4Z6I1</accession>
<dbReference type="PANTHER" id="PTHR23272:SF184">
    <property type="entry name" value="OS03G0311250 PROTEIN"/>
    <property type="match status" value="1"/>
</dbReference>
<proteinExistence type="predicted"/>
<name>A0AAD4Z6I1_PRUDU</name>
<evidence type="ECO:0000313" key="2">
    <source>
        <dbReference type="EMBL" id="KAI5333788.1"/>
    </source>
</evidence>
<reference evidence="2 3" key="1">
    <citation type="journal article" date="2022" name="G3 (Bethesda)">
        <title>Whole-genome sequence and methylome profiling of the almond [Prunus dulcis (Mill.) D.A. Webb] cultivar 'Nonpareil'.</title>
        <authorList>
            <person name="D'Amico-Willman K.M."/>
            <person name="Ouma W.Z."/>
            <person name="Meulia T."/>
            <person name="Sideli G.M."/>
            <person name="Gradziel T.M."/>
            <person name="Fresnedo-Ramirez J."/>
        </authorList>
    </citation>
    <scope>NUCLEOTIDE SEQUENCE [LARGE SCALE GENOMIC DNA]</scope>
    <source>
        <strain evidence="2">Clone GOH B32 T37-40</strain>
    </source>
</reference>
<dbReference type="Pfam" id="PF14372">
    <property type="entry name" value="hAT-like_RNase-H"/>
    <property type="match status" value="1"/>
</dbReference>
<dbReference type="Proteomes" id="UP001054821">
    <property type="component" value="Chromosome 4"/>
</dbReference>
<sequence length="238" mass="27083">MDNMANIPLDVATRWNVTYKMLVGAFNYKNVFARMADENAPFVAYFNELERDGEKKKNLVKRVGPPTESDWENAQAFVHFLKEFYETTLKFSATKTCISNIMFTELVGLQVEIERKIKDEGNETLQKVASSMKLKWDKYWGSFEGVNKLAFIGNVLDPRWKLALLKISFYNLESEPSKVETIGDEVKPALLTLYNEYKGVGTLGPLQTLDEGDKEGLEDALDGDGDDAHSQMLREMLL</sequence>
<dbReference type="GO" id="GO:0003677">
    <property type="term" value="F:DNA binding"/>
    <property type="evidence" value="ECO:0007669"/>
    <property type="project" value="InterPro"/>
</dbReference>
<dbReference type="InterPro" id="IPR025525">
    <property type="entry name" value="hAT-like_transposase_RNase-H"/>
</dbReference>
<comment type="caution">
    <text evidence="2">The sequence shown here is derived from an EMBL/GenBank/DDBJ whole genome shotgun (WGS) entry which is preliminary data.</text>
</comment>
<gene>
    <name evidence="2" type="ORF">L3X38_023920</name>
</gene>